<evidence type="ECO:0000256" key="2">
    <source>
        <dbReference type="ARBA" id="ARBA00010790"/>
    </source>
</evidence>
<dbReference type="InterPro" id="IPR007867">
    <property type="entry name" value="GMC_OxRtase_C"/>
</dbReference>
<evidence type="ECO:0000259" key="13">
    <source>
        <dbReference type="PROSITE" id="PS00624"/>
    </source>
</evidence>
<dbReference type="GO" id="GO:0050660">
    <property type="term" value="F:flavin adenine dinucleotide binding"/>
    <property type="evidence" value="ECO:0007669"/>
    <property type="project" value="InterPro"/>
</dbReference>
<accession>A0AA38JFI1</accession>
<dbReference type="InterPro" id="IPR012132">
    <property type="entry name" value="GMC_OxRdtase"/>
</dbReference>
<comment type="similarity">
    <text evidence="2 10">Belongs to the GMC oxidoreductase family.</text>
</comment>
<reference evidence="14" key="2">
    <citation type="journal article" date="2023" name="Proc. Natl. Acad. Sci. U.S.A.">
        <title>A global phylogenomic analysis of the shiitake genus Lentinula.</title>
        <authorList>
            <person name="Sierra-Patev S."/>
            <person name="Min B."/>
            <person name="Naranjo-Ortiz M."/>
            <person name="Looney B."/>
            <person name="Konkel Z."/>
            <person name="Slot J.C."/>
            <person name="Sakamoto Y."/>
            <person name="Steenwyk J.L."/>
            <person name="Rokas A."/>
            <person name="Carro J."/>
            <person name="Camarero S."/>
            <person name="Ferreira P."/>
            <person name="Molpeceres G."/>
            <person name="Ruiz-Duenas F.J."/>
            <person name="Serrano A."/>
            <person name="Henrissat B."/>
            <person name="Drula E."/>
            <person name="Hughes K.W."/>
            <person name="Mata J.L."/>
            <person name="Ishikawa N.K."/>
            <person name="Vargas-Isla R."/>
            <person name="Ushijima S."/>
            <person name="Smith C.A."/>
            <person name="Donoghue J."/>
            <person name="Ahrendt S."/>
            <person name="Andreopoulos W."/>
            <person name="He G."/>
            <person name="LaButti K."/>
            <person name="Lipzen A."/>
            <person name="Ng V."/>
            <person name="Riley R."/>
            <person name="Sandor L."/>
            <person name="Barry K."/>
            <person name="Martinez A.T."/>
            <person name="Xiao Y."/>
            <person name="Gibbons J.G."/>
            <person name="Terashima K."/>
            <person name="Grigoriev I.V."/>
            <person name="Hibbett D."/>
        </authorList>
    </citation>
    <scope>NUCLEOTIDE SEQUENCE</scope>
    <source>
        <strain evidence="14">ET3784</strain>
    </source>
</reference>
<feature type="chain" id="PRO_5041276212" description="Glucose-methanol-choline oxidoreductase N-terminal domain-containing protein" evidence="11">
    <location>
        <begin position="19"/>
        <end position="663"/>
    </location>
</feature>
<evidence type="ECO:0000256" key="1">
    <source>
        <dbReference type="ARBA" id="ARBA00001974"/>
    </source>
</evidence>
<keyword evidence="7" id="KW-0325">Glycoprotein</keyword>
<dbReference type="SUPFAM" id="SSF51905">
    <property type="entry name" value="FAD/NAD(P)-binding domain"/>
    <property type="match status" value="1"/>
</dbReference>
<evidence type="ECO:0000313" key="15">
    <source>
        <dbReference type="Proteomes" id="UP001176059"/>
    </source>
</evidence>
<evidence type="ECO:0000256" key="10">
    <source>
        <dbReference type="RuleBase" id="RU003968"/>
    </source>
</evidence>
<dbReference type="PROSITE" id="PS00624">
    <property type="entry name" value="GMC_OXRED_2"/>
    <property type="match status" value="1"/>
</dbReference>
<dbReference type="GO" id="GO:0016614">
    <property type="term" value="F:oxidoreductase activity, acting on CH-OH group of donors"/>
    <property type="evidence" value="ECO:0007669"/>
    <property type="project" value="InterPro"/>
</dbReference>
<dbReference type="PANTHER" id="PTHR11552">
    <property type="entry name" value="GLUCOSE-METHANOL-CHOLINE GMC OXIDOREDUCTASE"/>
    <property type="match status" value="1"/>
</dbReference>
<evidence type="ECO:0000256" key="9">
    <source>
        <dbReference type="PIRSR" id="PIRSR000137-2"/>
    </source>
</evidence>
<evidence type="ECO:0000256" key="8">
    <source>
        <dbReference type="PIRSR" id="PIRSR000137-1"/>
    </source>
</evidence>
<keyword evidence="3 10" id="KW-0285">Flavoprotein</keyword>
<reference evidence="14" key="1">
    <citation type="submission" date="2022-08" db="EMBL/GenBank/DDBJ databases">
        <authorList>
            <consortium name="DOE Joint Genome Institute"/>
            <person name="Min B."/>
            <person name="Sierra-Patev S."/>
            <person name="Naranjo-Ortiz M."/>
            <person name="Looney B."/>
            <person name="Konkel Z."/>
            <person name="Slot J.C."/>
            <person name="Sakamoto Y."/>
            <person name="Steenwyk J.L."/>
            <person name="Rokas A."/>
            <person name="Carro J."/>
            <person name="Camarero S."/>
            <person name="Ferreira P."/>
            <person name="Molpeceres G."/>
            <person name="Ruiz-duenas F.J."/>
            <person name="Serrano A."/>
            <person name="Henrissat B."/>
            <person name="Drula E."/>
            <person name="Hughes K.W."/>
            <person name="Mata J.L."/>
            <person name="Ishikawa N.K."/>
            <person name="Vargas-Isla R."/>
            <person name="Ushijima S."/>
            <person name="Smith C.A."/>
            <person name="Ahrendt S."/>
            <person name="Andreopoulos W."/>
            <person name="He G."/>
            <person name="LaButti K."/>
            <person name="Lipzen A."/>
            <person name="Ng V."/>
            <person name="Riley R."/>
            <person name="Sandor L."/>
            <person name="Barry K."/>
            <person name="Martinez A.T."/>
            <person name="Xiao Y."/>
            <person name="Gibbons J.G."/>
            <person name="Terashima K."/>
            <person name="Hibbett D.S."/>
            <person name="Grigoriev I.V."/>
        </authorList>
    </citation>
    <scope>NUCLEOTIDE SEQUENCE</scope>
    <source>
        <strain evidence="14">ET3784</strain>
    </source>
</reference>
<feature type="signal peptide" evidence="11">
    <location>
        <begin position="1"/>
        <end position="18"/>
    </location>
</feature>
<dbReference type="Gene3D" id="3.50.50.60">
    <property type="entry name" value="FAD/NAD(P)-binding domain"/>
    <property type="match status" value="1"/>
</dbReference>
<evidence type="ECO:0000256" key="7">
    <source>
        <dbReference type="ARBA" id="ARBA00023180"/>
    </source>
</evidence>
<dbReference type="Proteomes" id="UP001176059">
    <property type="component" value="Unassembled WGS sequence"/>
</dbReference>
<dbReference type="PIRSF" id="PIRSF000137">
    <property type="entry name" value="Alcohol_oxidase"/>
    <property type="match status" value="1"/>
</dbReference>
<feature type="domain" description="Glucose-methanol-choline oxidoreductase N-terminal" evidence="12">
    <location>
        <begin position="162"/>
        <end position="185"/>
    </location>
</feature>
<sequence length="663" mass="71438">MWYKIFIVLAALLGKSYSRPLKRAQSTGITSDAATFAQSSFDYVIVVSDVRLTQGEEQPDLYWLLGDCFYMIPSKLYSSILSLTEDSAVNVGVVEAGEPRFDDVDVDIPGSTCLCWRTISESSSLFHAAYFGQALFNPLYDWAYQTVPQAALDGRSVGLNHGKMIGGSSALNLMVWQRGSQGDYDNWSQLGIDGGWDWAGLLPYFEKTENVTTGPLDTPYNFTARAGTGSGEGVSGPLPIGYNNYYSTIEGPYAQMFYYPEIVLMITQDSGDATGFFNSAASVDPQTGNRTYSGRNYLLPNTGRSNLAVLVGAQATKIQFAQTAGNVTATGVQFTASGVNYTVSAGKEVILSTGSLHTPQLLELSGIGDETRLSDLGIPVVIANSDVGENLQDHLTLISSFLLADPDVPTIMHVADALFSNASLAATQEEQYITNHTGFFTYTPSAVSFHPLQQFWTEDELDTALAQLQIEIDQANVSTFINNQFQLQIDGIKQGQVAQMELFFLAGALGESSTQAVDISNFASHINTTDPLAPPQIDTAYLQFSFDKEVLVKGAQLARNLSQTAPLSSFISGPLSPSADVSDDEDFNNYIVQNVGTEWHQVGTAPLGPFGEGGVVASDLIVYGTSNLRIVDASIIPMQIGSHIQATVYAIAEKAADIIKAAQ</sequence>
<evidence type="ECO:0000256" key="3">
    <source>
        <dbReference type="ARBA" id="ARBA00022630"/>
    </source>
</evidence>
<keyword evidence="5 9" id="KW-0274">FAD</keyword>
<dbReference type="InterPro" id="IPR000172">
    <property type="entry name" value="GMC_OxRdtase_N"/>
</dbReference>
<keyword evidence="4 11" id="KW-0732">Signal</keyword>
<keyword evidence="15" id="KW-1185">Reference proteome</keyword>
<dbReference type="PROSITE" id="PS00623">
    <property type="entry name" value="GMC_OXRED_1"/>
    <property type="match status" value="1"/>
</dbReference>
<protein>
    <recommendedName>
        <fullName evidence="12 13">Glucose-methanol-choline oxidoreductase N-terminal domain-containing protein</fullName>
    </recommendedName>
</protein>
<comment type="cofactor">
    <cofactor evidence="1 9">
        <name>FAD</name>
        <dbReference type="ChEBI" id="CHEBI:57692"/>
    </cofactor>
</comment>
<feature type="active site" description="Proton acceptor" evidence="8">
    <location>
        <position position="643"/>
    </location>
</feature>
<dbReference type="Pfam" id="PF05199">
    <property type="entry name" value="GMC_oxred_C"/>
    <property type="match status" value="1"/>
</dbReference>
<name>A0AA38JFI1_9AGAR</name>
<dbReference type="InterPro" id="IPR036188">
    <property type="entry name" value="FAD/NAD-bd_sf"/>
</dbReference>
<evidence type="ECO:0000313" key="14">
    <source>
        <dbReference type="EMBL" id="KAJ3734996.1"/>
    </source>
</evidence>
<feature type="binding site" evidence="9">
    <location>
        <begin position="599"/>
        <end position="600"/>
    </location>
    <ligand>
        <name>FAD</name>
        <dbReference type="ChEBI" id="CHEBI:57692"/>
    </ligand>
</feature>
<dbReference type="PANTHER" id="PTHR11552:SF201">
    <property type="entry name" value="GLUCOSE-METHANOL-CHOLINE OXIDOREDUCTASE N-TERMINAL DOMAIN-CONTAINING PROTEIN"/>
    <property type="match status" value="1"/>
</dbReference>
<keyword evidence="6" id="KW-0560">Oxidoreductase</keyword>
<organism evidence="14 15">
    <name type="scientific">Lentinula guzmanii</name>
    <dbReference type="NCBI Taxonomy" id="2804957"/>
    <lineage>
        <taxon>Eukaryota</taxon>
        <taxon>Fungi</taxon>
        <taxon>Dikarya</taxon>
        <taxon>Basidiomycota</taxon>
        <taxon>Agaricomycotina</taxon>
        <taxon>Agaricomycetes</taxon>
        <taxon>Agaricomycetidae</taxon>
        <taxon>Agaricales</taxon>
        <taxon>Marasmiineae</taxon>
        <taxon>Omphalotaceae</taxon>
        <taxon>Lentinula</taxon>
    </lineage>
</organism>
<gene>
    <name evidence="14" type="ORF">DFJ43DRAFT_1037309</name>
</gene>
<comment type="caution">
    <text evidence="14">The sequence shown here is derived from an EMBL/GenBank/DDBJ whole genome shotgun (WGS) entry which is preliminary data.</text>
</comment>
<dbReference type="AlphaFoldDB" id="A0AA38JFI1"/>
<dbReference type="Pfam" id="PF00732">
    <property type="entry name" value="GMC_oxred_N"/>
    <property type="match status" value="1"/>
</dbReference>
<feature type="active site" description="Proton donor" evidence="8">
    <location>
        <position position="600"/>
    </location>
</feature>
<feature type="binding site" evidence="9">
    <location>
        <begin position="172"/>
        <end position="175"/>
    </location>
    <ligand>
        <name>FAD</name>
        <dbReference type="ChEBI" id="CHEBI:57692"/>
    </ligand>
</feature>
<proteinExistence type="inferred from homology"/>
<dbReference type="EMBL" id="JANVFO010000011">
    <property type="protein sequence ID" value="KAJ3734996.1"/>
    <property type="molecule type" value="Genomic_DNA"/>
</dbReference>
<evidence type="ECO:0000256" key="4">
    <source>
        <dbReference type="ARBA" id="ARBA00022729"/>
    </source>
</evidence>
<dbReference type="SUPFAM" id="SSF54373">
    <property type="entry name" value="FAD-linked reductases, C-terminal domain"/>
    <property type="match status" value="1"/>
</dbReference>
<evidence type="ECO:0000256" key="6">
    <source>
        <dbReference type="ARBA" id="ARBA00023002"/>
    </source>
</evidence>
<feature type="domain" description="Glucose-methanol-choline oxidoreductase N-terminal" evidence="13">
    <location>
        <begin position="354"/>
        <end position="368"/>
    </location>
</feature>
<dbReference type="Gene3D" id="3.30.560.10">
    <property type="entry name" value="Glucose Oxidase, domain 3"/>
    <property type="match status" value="1"/>
</dbReference>
<evidence type="ECO:0000256" key="5">
    <source>
        <dbReference type="ARBA" id="ARBA00022827"/>
    </source>
</evidence>
<evidence type="ECO:0000256" key="11">
    <source>
        <dbReference type="SAM" id="SignalP"/>
    </source>
</evidence>
<evidence type="ECO:0000259" key="12">
    <source>
        <dbReference type="PROSITE" id="PS00623"/>
    </source>
</evidence>